<dbReference type="Proteomes" id="UP001169862">
    <property type="component" value="Unassembled WGS sequence"/>
</dbReference>
<evidence type="ECO:0000313" key="9">
    <source>
        <dbReference type="EMBL" id="MDP2523550.1"/>
    </source>
</evidence>
<dbReference type="EMBL" id="JAUOPG010000011">
    <property type="protein sequence ID" value="MDO6454916.1"/>
    <property type="molecule type" value="Genomic_DNA"/>
</dbReference>
<evidence type="ECO:0000313" key="10">
    <source>
        <dbReference type="Proteomes" id="UP001169862"/>
    </source>
</evidence>
<evidence type="ECO:0000313" key="8">
    <source>
        <dbReference type="EMBL" id="MDO6454916.1"/>
    </source>
</evidence>
<keyword evidence="1 7" id="KW-1003">Cell membrane</keyword>
<keyword evidence="7" id="KW-0175">Coiled coil</keyword>
<protein>
    <recommendedName>
        <fullName evidence="7">Cell division protein FtsB</fullName>
    </recommendedName>
</protein>
<organism evidence="8 10">
    <name type="scientific">Neptunomonas phycophila</name>
    <dbReference type="NCBI Taxonomy" id="1572645"/>
    <lineage>
        <taxon>Bacteria</taxon>
        <taxon>Pseudomonadati</taxon>
        <taxon>Pseudomonadota</taxon>
        <taxon>Gammaproteobacteria</taxon>
        <taxon>Oceanospirillales</taxon>
        <taxon>Oceanospirillaceae</taxon>
        <taxon>Neptunomonas</taxon>
    </lineage>
</organism>
<keyword evidence="11" id="KW-1185">Reference proteome</keyword>
<comment type="function">
    <text evidence="7">Essential cell division protein. May link together the upstream cell division proteins, which are predominantly cytoplasmic, with the downstream cell division proteins, which are predominantly periplasmic.</text>
</comment>
<evidence type="ECO:0000256" key="7">
    <source>
        <dbReference type="HAMAP-Rule" id="MF_00599"/>
    </source>
</evidence>
<evidence type="ECO:0000256" key="2">
    <source>
        <dbReference type="ARBA" id="ARBA00022618"/>
    </source>
</evidence>
<feature type="topological domain" description="Cytoplasmic" evidence="7">
    <location>
        <begin position="1"/>
        <end position="4"/>
    </location>
</feature>
<dbReference type="GO" id="GO:0032153">
    <property type="term" value="C:cell division site"/>
    <property type="evidence" value="ECO:0007669"/>
    <property type="project" value="UniProtKB-UniRule"/>
</dbReference>
<keyword evidence="7" id="KW-0997">Cell inner membrane</keyword>
<comment type="subunit">
    <text evidence="7">Part of a complex composed of FtsB, FtsL and FtsQ.</text>
</comment>
<dbReference type="Pfam" id="PF04977">
    <property type="entry name" value="DivIC"/>
    <property type="match status" value="1"/>
</dbReference>
<accession>A0AAW7XKK3</accession>
<dbReference type="GO" id="GO:0030428">
    <property type="term" value="C:cell septum"/>
    <property type="evidence" value="ECO:0007669"/>
    <property type="project" value="TreeGrafter"/>
</dbReference>
<dbReference type="AlphaFoldDB" id="A0AAW7XKK3"/>
<keyword evidence="2 7" id="KW-0132">Cell division</keyword>
<dbReference type="InterPro" id="IPR007060">
    <property type="entry name" value="FtsL/DivIC"/>
</dbReference>
<comment type="caution">
    <text evidence="8">The sequence shown here is derived from an EMBL/GenBank/DDBJ whole genome shotgun (WGS) entry which is preliminary data.</text>
</comment>
<keyword evidence="3 7" id="KW-0812">Transmembrane</keyword>
<evidence type="ECO:0000256" key="3">
    <source>
        <dbReference type="ARBA" id="ARBA00022692"/>
    </source>
</evidence>
<dbReference type="NCBIfam" id="NF002058">
    <property type="entry name" value="PRK00888.1"/>
    <property type="match status" value="1"/>
</dbReference>
<dbReference type="Proteomes" id="UP001177341">
    <property type="component" value="Unassembled WGS sequence"/>
</dbReference>
<proteinExistence type="inferred from homology"/>
<dbReference type="RefSeq" id="WP_075171203.1">
    <property type="nucleotide sequence ID" value="NZ_CAXHZV010000008.1"/>
</dbReference>
<feature type="coiled-coil region" evidence="7">
    <location>
        <begin position="30"/>
        <end position="71"/>
    </location>
</feature>
<dbReference type="PANTHER" id="PTHR37485">
    <property type="entry name" value="CELL DIVISION PROTEIN FTSB"/>
    <property type="match status" value="1"/>
</dbReference>
<comment type="subcellular location">
    <subcellularLocation>
        <location evidence="7">Cell inner membrane</location>
        <topology evidence="7">Single-pass type II membrane protein</topology>
    </subcellularLocation>
    <text evidence="7">Localizes to the division septum.</text>
</comment>
<dbReference type="PANTHER" id="PTHR37485:SF1">
    <property type="entry name" value="CELL DIVISION PROTEIN FTSB"/>
    <property type="match status" value="1"/>
</dbReference>
<dbReference type="InterPro" id="IPR023081">
    <property type="entry name" value="Cell_div_FtsB"/>
</dbReference>
<evidence type="ECO:0000256" key="4">
    <source>
        <dbReference type="ARBA" id="ARBA00022989"/>
    </source>
</evidence>
<keyword evidence="6 7" id="KW-0131">Cell cycle</keyword>
<evidence type="ECO:0000256" key="1">
    <source>
        <dbReference type="ARBA" id="ARBA00022475"/>
    </source>
</evidence>
<dbReference type="GO" id="GO:0005886">
    <property type="term" value="C:plasma membrane"/>
    <property type="evidence" value="ECO:0007669"/>
    <property type="project" value="UniProtKB-SubCell"/>
</dbReference>
<dbReference type="EMBL" id="JAUYVO010000009">
    <property type="protein sequence ID" value="MDP2523550.1"/>
    <property type="molecule type" value="Genomic_DNA"/>
</dbReference>
<evidence type="ECO:0000256" key="5">
    <source>
        <dbReference type="ARBA" id="ARBA00023136"/>
    </source>
</evidence>
<reference evidence="8" key="1">
    <citation type="submission" date="2023-07" db="EMBL/GenBank/DDBJ databases">
        <title>Genome content predicts the carbon catabolic preferences of heterotrophic bacteria.</title>
        <authorList>
            <person name="Gralka M."/>
        </authorList>
    </citation>
    <scope>NUCLEOTIDE SEQUENCE</scope>
    <source>
        <strain evidence="9">5G01</strain>
        <strain evidence="8">I2M16</strain>
    </source>
</reference>
<sequence length="98" mass="11595">MFRWFIAFLIIMLMGLQYRLWFGEANITQIGQLKQQIESQVAENERLQMRNRQLEAEVMDLKKGYSAIEERARSGQGMVKEGETFFQLVEPHLQNNEN</sequence>
<dbReference type="GO" id="GO:0043093">
    <property type="term" value="P:FtsZ-dependent cytokinesis"/>
    <property type="evidence" value="ECO:0007669"/>
    <property type="project" value="UniProtKB-UniRule"/>
</dbReference>
<comment type="similarity">
    <text evidence="7">Belongs to the FtsB family.</text>
</comment>
<dbReference type="HAMAP" id="MF_00599">
    <property type="entry name" value="FtsB"/>
    <property type="match status" value="1"/>
</dbReference>
<evidence type="ECO:0000313" key="11">
    <source>
        <dbReference type="Proteomes" id="UP001177341"/>
    </source>
</evidence>
<keyword evidence="5 7" id="KW-0472">Membrane</keyword>
<name>A0AAW7XKK3_9GAMM</name>
<feature type="topological domain" description="Periplasmic" evidence="7">
    <location>
        <begin position="23"/>
        <end position="98"/>
    </location>
</feature>
<keyword evidence="4 7" id="KW-1133">Transmembrane helix</keyword>
<gene>
    <name evidence="7 8" type="primary">ftsB</name>
    <name evidence="8" type="ORF">Q4490_15205</name>
    <name evidence="9" type="ORF">Q8W30_13320</name>
</gene>
<dbReference type="GeneID" id="89455115"/>
<evidence type="ECO:0000256" key="6">
    <source>
        <dbReference type="ARBA" id="ARBA00023306"/>
    </source>
</evidence>